<dbReference type="AlphaFoldDB" id="X1VXM3"/>
<feature type="non-terminal residue" evidence="1">
    <location>
        <position position="52"/>
    </location>
</feature>
<protein>
    <submittedName>
        <fullName evidence="1">Uncharacterized protein</fullName>
    </submittedName>
</protein>
<gene>
    <name evidence="1" type="ORF">S12H4_63173</name>
</gene>
<sequence length="52" mass="5732">PTESETQTETRAEFEATNMFLRISANTIDGNSVFTLRKNTADTILQITVPAS</sequence>
<evidence type="ECO:0000313" key="1">
    <source>
        <dbReference type="EMBL" id="GAJ16520.1"/>
    </source>
</evidence>
<accession>X1VXM3</accession>
<dbReference type="EMBL" id="BARW01042797">
    <property type="protein sequence ID" value="GAJ16520.1"/>
    <property type="molecule type" value="Genomic_DNA"/>
</dbReference>
<name>X1VXM3_9ZZZZ</name>
<feature type="non-terminal residue" evidence="1">
    <location>
        <position position="1"/>
    </location>
</feature>
<comment type="caution">
    <text evidence="1">The sequence shown here is derived from an EMBL/GenBank/DDBJ whole genome shotgun (WGS) entry which is preliminary data.</text>
</comment>
<proteinExistence type="predicted"/>
<organism evidence="1">
    <name type="scientific">marine sediment metagenome</name>
    <dbReference type="NCBI Taxonomy" id="412755"/>
    <lineage>
        <taxon>unclassified sequences</taxon>
        <taxon>metagenomes</taxon>
        <taxon>ecological metagenomes</taxon>
    </lineage>
</organism>
<reference evidence="1" key="1">
    <citation type="journal article" date="2014" name="Front. Microbiol.">
        <title>High frequency of phylogenetically diverse reductive dehalogenase-homologous genes in deep subseafloor sedimentary metagenomes.</title>
        <authorList>
            <person name="Kawai M."/>
            <person name="Futagami T."/>
            <person name="Toyoda A."/>
            <person name="Takaki Y."/>
            <person name="Nishi S."/>
            <person name="Hori S."/>
            <person name="Arai W."/>
            <person name="Tsubouchi T."/>
            <person name="Morono Y."/>
            <person name="Uchiyama I."/>
            <person name="Ito T."/>
            <person name="Fujiyama A."/>
            <person name="Inagaki F."/>
            <person name="Takami H."/>
        </authorList>
    </citation>
    <scope>NUCLEOTIDE SEQUENCE</scope>
    <source>
        <strain evidence="1">Expedition CK06-06</strain>
    </source>
</reference>